<name>A0AAE4CF59_9ACTN</name>
<reference evidence="2" key="1">
    <citation type="submission" date="2023-07" db="EMBL/GenBank/DDBJ databases">
        <title>Sequencing the genomes of 1000 actinobacteria strains.</title>
        <authorList>
            <person name="Klenk H.-P."/>
        </authorList>
    </citation>
    <scope>NUCLEOTIDE SEQUENCE</scope>
    <source>
        <strain evidence="2">DSM 44707</strain>
    </source>
</reference>
<keyword evidence="1" id="KW-1133">Transmembrane helix</keyword>
<sequence length="180" mass="18261">MERYRRATAAARRMTAVPFAVRAALVLVGTATLLVAVPVEYLDVRSAGLALLLALFPALAPRGFPPAALAVTAITLYAVATAGYGEPIVLGRVLALASLLYAGHSLAALAACLPYDAAIRAEVVTGWVIRLLAVLLGSAVVLVMVLAAVGRVTLGGYAAFAIGGLAAAVAATALLARISR</sequence>
<feature type="transmembrane region" description="Helical" evidence="1">
    <location>
        <begin position="127"/>
        <end position="149"/>
    </location>
</feature>
<accession>A0AAE4CF59</accession>
<keyword evidence="3" id="KW-1185">Reference proteome</keyword>
<dbReference type="EMBL" id="JAVDYB010000001">
    <property type="protein sequence ID" value="MDR7279300.1"/>
    <property type="molecule type" value="Genomic_DNA"/>
</dbReference>
<feature type="transmembrane region" description="Helical" evidence="1">
    <location>
        <begin position="90"/>
        <end position="115"/>
    </location>
</feature>
<evidence type="ECO:0000256" key="1">
    <source>
        <dbReference type="SAM" id="Phobius"/>
    </source>
</evidence>
<feature type="transmembrane region" description="Helical" evidence="1">
    <location>
        <begin position="20"/>
        <end position="38"/>
    </location>
</feature>
<dbReference type="RefSeq" id="WP_310372770.1">
    <property type="nucleotide sequence ID" value="NZ_JAVDYB010000001.1"/>
</dbReference>
<gene>
    <name evidence="2" type="ORF">J2S41_006078</name>
</gene>
<keyword evidence="1" id="KW-0472">Membrane</keyword>
<evidence type="ECO:0000313" key="2">
    <source>
        <dbReference type="EMBL" id="MDR7279300.1"/>
    </source>
</evidence>
<protein>
    <submittedName>
        <fullName evidence="2">Heme A synthase</fullName>
    </submittedName>
</protein>
<evidence type="ECO:0000313" key="3">
    <source>
        <dbReference type="Proteomes" id="UP001183643"/>
    </source>
</evidence>
<feature type="transmembrane region" description="Helical" evidence="1">
    <location>
        <begin position="155"/>
        <end position="176"/>
    </location>
</feature>
<dbReference type="AlphaFoldDB" id="A0AAE4CF59"/>
<proteinExistence type="predicted"/>
<comment type="caution">
    <text evidence="2">The sequence shown here is derived from an EMBL/GenBank/DDBJ whole genome shotgun (WGS) entry which is preliminary data.</text>
</comment>
<organism evidence="2 3">
    <name type="scientific">Catenuloplanes atrovinosus</name>
    <dbReference type="NCBI Taxonomy" id="137266"/>
    <lineage>
        <taxon>Bacteria</taxon>
        <taxon>Bacillati</taxon>
        <taxon>Actinomycetota</taxon>
        <taxon>Actinomycetes</taxon>
        <taxon>Micromonosporales</taxon>
        <taxon>Micromonosporaceae</taxon>
        <taxon>Catenuloplanes</taxon>
    </lineage>
</organism>
<keyword evidence="1" id="KW-0812">Transmembrane</keyword>
<dbReference type="Proteomes" id="UP001183643">
    <property type="component" value="Unassembled WGS sequence"/>
</dbReference>